<proteinExistence type="predicted"/>
<dbReference type="AlphaFoldDB" id="A0A0G2FFD6"/>
<feature type="compositionally biased region" description="Polar residues" evidence="1">
    <location>
        <begin position="16"/>
        <end position="36"/>
    </location>
</feature>
<name>A0A0G2FFD6_9PEZI</name>
<dbReference type="Proteomes" id="UP000034680">
    <property type="component" value="Unassembled WGS sequence"/>
</dbReference>
<feature type="region of interest" description="Disordered" evidence="1">
    <location>
        <begin position="1"/>
        <end position="41"/>
    </location>
</feature>
<accession>A0A0G2FFD6</accession>
<evidence type="ECO:0000313" key="3">
    <source>
        <dbReference type="Proteomes" id="UP000034680"/>
    </source>
</evidence>
<evidence type="ECO:0000256" key="1">
    <source>
        <dbReference type="SAM" id="MobiDB-lite"/>
    </source>
</evidence>
<keyword evidence="3" id="KW-1185">Reference proteome</keyword>
<evidence type="ECO:0000313" key="2">
    <source>
        <dbReference type="EMBL" id="KKY33257.1"/>
    </source>
</evidence>
<reference evidence="2 3" key="1">
    <citation type="submission" date="2015-05" db="EMBL/GenBank/DDBJ databases">
        <title>Distinctive expansion of gene families associated with plant cell wall degradation and secondary metabolism in the genomes of grapevine trunk pathogens.</title>
        <authorList>
            <person name="Lawrence D.P."/>
            <person name="Travadon R."/>
            <person name="Rolshausen P.E."/>
            <person name="Baumgartner K."/>
        </authorList>
    </citation>
    <scope>NUCLEOTIDE SEQUENCE [LARGE SCALE GENOMIC DNA]</scope>
    <source>
        <strain evidence="2">DA912</strain>
    </source>
</reference>
<protein>
    <submittedName>
        <fullName evidence="2">Uncharacterized protein</fullName>
    </submittedName>
</protein>
<dbReference type="EMBL" id="LCUC01000250">
    <property type="protein sequence ID" value="KKY33257.1"/>
    <property type="molecule type" value="Genomic_DNA"/>
</dbReference>
<reference evidence="2 3" key="2">
    <citation type="submission" date="2015-05" db="EMBL/GenBank/DDBJ databases">
        <authorList>
            <person name="Morales-Cruz A."/>
            <person name="Amrine K.C."/>
            <person name="Cantu D."/>
        </authorList>
    </citation>
    <scope>NUCLEOTIDE SEQUENCE [LARGE SCALE GENOMIC DNA]</scope>
    <source>
        <strain evidence="2">DA912</strain>
    </source>
</reference>
<organism evidence="2 3">
    <name type="scientific">Diaporthe ampelina</name>
    <dbReference type="NCBI Taxonomy" id="1214573"/>
    <lineage>
        <taxon>Eukaryota</taxon>
        <taxon>Fungi</taxon>
        <taxon>Dikarya</taxon>
        <taxon>Ascomycota</taxon>
        <taxon>Pezizomycotina</taxon>
        <taxon>Sordariomycetes</taxon>
        <taxon>Sordariomycetidae</taxon>
        <taxon>Diaporthales</taxon>
        <taxon>Diaporthaceae</taxon>
        <taxon>Diaporthe</taxon>
    </lineage>
</organism>
<sequence length="243" mass="25747">MADFQTAQPADAHNAQAGTTPQETAQEQAKPTTPSASYLGDNLIPDAEMVYDQKRTINAPPEDIWPWLVQWGKDRGGWYLPAKVEKILPEKFRSTPTIVPKWQTLKVGDSVPDYGLGGGGGNKKGGDPAAEGHSIEVALIESDRALVYKGERAGVSFTWALLLETPGGAPAGAASSAASTASATETVLHLRFRGKSNQTGWKAKVAVQVAKVSDAVMASAIFPGIADRVEPKAEKAKKLKDVA</sequence>
<gene>
    <name evidence="2" type="ORF">UCDDA912_g06772</name>
</gene>
<dbReference type="OrthoDB" id="4151284at2759"/>
<comment type="caution">
    <text evidence="2">The sequence shown here is derived from an EMBL/GenBank/DDBJ whole genome shotgun (WGS) entry which is preliminary data.</text>
</comment>